<dbReference type="AlphaFoldDB" id="A0A7I8LFN3"/>
<feature type="region of interest" description="Disordered" evidence="7">
    <location>
        <begin position="504"/>
        <end position="523"/>
    </location>
</feature>
<protein>
    <recommendedName>
        <fullName evidence="8">WRKY domain-containing protein</fullName>
    </recommendedName>
</protein>
<keyword evidence="4" id="KW-0238">DNA-binding</keyword>
<dbReference type="Proteomes" id="UP000663760">
    <property type="component" value="Chromosome 14"/>
</dbReference>
<keyword evidence="2" id="KW-0677">Repeat</keyword>
<dbReference type="SMART" id="SM00774">
    <property type="entry name" value="WRKY"/>
    <property type="match status" value="2"/>
</dbReference>
<evidence type="ECO:0000256" key="5">
    <source>
        <dbReference type="ARBA" id="ARBA00023163"/>
    </source>
</evidence>
<keyword evidence="10" id="KW-1185">Reference proteome</keyword>
<feature type="region of interest" description="Disordered" evidence="7">
    <location>
        <begin position="533"/>
        <end position="622"/>
    </location>
</feature>
<dbReference type="PANTHER" id="PTHR31221">
    <property type="entry name" value="WRKY TRANSCRIPTION FACTOR PROTEIN 1-RELATED"/>
    <property type="match status" value="1"/>
</dbReference>
<keyword evidence="6" id="KW-0539">Nucleus</keyword>
<dbReference type="InterPro" id="IPR044810">
    <property type="entry name" value="WRKY_plant"/>
</dbReference>
<evidence type="ECO:0000256" key="3">
    <source>
        <dbReference type="ARBA" id="ARBA00023015"/>
    </source>
</evidence>
<dbReference type="SUPFAM" id="SSF118290">
    <property type="entry name" value="WRKY DNA-binding domain"/>
    <property type="match status" value="2"/>
</dbReference>
<dbReference type="EMBL" id="LR746277">
    <property type="protein sequence ID" value="CAA7408085.1"/>
    <property type="molecule type" value="Genomic_DNA"/>
</dbReference>
<dbReference type="InterPro" id="IPR036576">
    <property type="entry name" value="WRKY_dom_sf"/>
</dbReference>
<feature type="compositionally biased region" description="Polar residues" evidence="7">
    <location>
        <begin position="352"/>
        <end position="364"/>
    </location>
</feature>
<dbReference type="PANTHER" id="PTHR31221:SF193">
    <property type="entry name" value="WRKY TRANSCRIPTION FACTOR PROTEIN 1-RELATED"/>
    <property type="match status" value="1"/>
</dbReference>
<dbReference type="Pfam" id="PF03106">
    <property type="entry name" value="WRKY"/>
    <property type="match status" value="2"/>
</dbReference>
<sequence length="622" mass="65216">MAEEPSTEAMEQTGRQEDVGEKPPSPLPSASPPRKKRDNTSRAAAVSAATDPTAVSSPVSAKGAAAKTSALETLAIPIPVTTNSGFLSNGSHGVVDCRSFSQLLAGAMASPVGNSRSTPILALPVDAVRLPVVAVPCIIAPAALLESPGFAGQFAMTHQAVLATVTAHAQMQLQTGYTSPSVISTISPLPLQQVPPSASEHDGVSSVVEQPPSADQKLQTDRVALNTTSGDGFNWRKYGQKQVKSGENSRSYYKCTHSNCFAKKKVERCQDGHVVEIVYRGGHNHDPPQKSKSPKERGPPSSGHSGDNETLTPAISDANGSIHLASKVSSRRSSNSNPAQKTKHSKERRPQSIGSSGDNETITLASGDINGSEPSPSKLEENSGSDTSDRQLAHPSDRDGDADIKNEEGPGDEPSPKRSKTTESPLPSATPPSKTVKEQRVVVQKVSDGGIVSDGYRWRKYGQKFVKGNPNPRSYYRCTQIGCPVRKHVEKDSVDPKAFIITYEGEHNHDRPPPKHDGDPPVLLIAAAAAAAAAASGSAGGQPPASPPADEGPKVESRPDVDSKASEHGADQALESAQTLLSMGLKPAAAAAAEEAADGKGSDAMQRPLFDKNRPPVPVQNS</sequence>
<evidence type="ECO:0000313" key="10">
    <source>
        <dbReference type="Proteomes" id="UP000663760"/>
    </source>
</evidence>
<feature type="compositionally biased region" description="Basic and acidic residues" evidence="7">
    <location>
        <begin position="551"/>
        <end position="570"/>
    </location>
</feature>
<dbReference type="Gene3D" id="2.20.25.80">
    <property type="entry name" value="WRKY domain"/>
    <property type="match status" value="2"/>
</dbReference>
<evidence type="ECO:0000256" key="1">
    <source>
        <dbReference type="ARBA" id="ARBA00004123"/>
    </source>
</evidence>
<evidence type="ECO:0000313" key="9">
    <source>
        <dbReference type="EMBL" id="CAA7408085.1"/>
    </source>
</evidence>
<dbReference type="PROSITE" id="PS50811">
    <property type="entry name" value="WRKY"/>
    <property type="match status" value="2"/>
</dbReference>
<dbReference type="GO" id="GO:0003700">
    <property type="term" value="F:DNA-binding transcription factor activity"/>
    <property type="evidence" value="ECO:0007669"/>
    <property type="project" value="InterPro"/>
</dbReference>
<evidence type="ECO:0000256" key="7">
    <source>
        <dbReference type="SAM" id="MobiDB-lite"/>
    </source>
</evidence>
<dbReference type="FunFam" id="2.20.25.80:FF:000006">
    <property type="entry name" value="WRKY transcription factor"/>
    <property type="match status" value="2"/>
</dbReference>
<feature type="compositionally biased region" description="Basic and acidic residues" evidence="7">
    <location>
        <begin position="387"/>
        <end position="408"/>
    </location>
</feature>
<feature type="compositionally biased region" description="Low complexity" evidence="7">
    <location>
        <begin position="533"/>
        <end position="543"/>
    </location>
</feature>
<evidence type="ECO:0000256" key="2">
    <source>
        <dbReference type="ARBA" id="ARBA00022737"/>
    </source>
</evidence>
<feature type="domain" description="WRKY" evidence="8">
    <location>
        <begin position="447"/>
        <end position="512"/>
    </location>
</feature>
<dbReference type="InterPro" id="IPR003657">
    <property type="entry name" value="WRKY_dom"/>
</dbReference>
<feature type="domain" description="WRKY" evidence="8">
    <location>
        <begin position="224"/>
        <end position="288"/>
    </location>
</feature>
<dbReference type="OrthoDB" id="764896at2759"/>
<evidence type="ECO:0000256" key="4">
    <source>
        <dbReference type="ARBA" id="ARBA00023125"/>
    </source>
</evidence>
<feature type="compositionally biased region" description="Basic and acidic residues" evidence="7">
    <location>
        <begin position="283"/>
        <end position="298"/>
    </location>
</feature>
<feature type="compositionally biased region" description="Polar residues" evidence="7">
    <location>
        <begin position="302"/>
        <end position="313"/>
    </location>
</feature>
<feature type="compositionally biased region" description="Basic and acidic residues" evidence="7">
    <location>
        <begin position="504"/>
        <end position="519"/>
    </location>
</feature>
<name>A0A7I8LFN3_SPIIN</name>
<gene>
    <name evidence="9" type="ORF">SI8410_14018763</name>
</gene>
<accession>A0A7I8LFN3</accession>
<feature type="compositionally biased region" description="Polar residues" evidence="7">
    <location>
        <begin position="422"/>
        <end position="433"/>
    </location>
</feature>
<reference evidence="9" key="1">
    <citation type="submission" date="2020-02" db="EMBL/GenBank/DDBJ databases">
        <authorList>
            <person name="Scholz U."/>
            <person name="Mascher M."/>
            <person name="Fiebig A."/>
        </authorList>
    </citation>
    <scope>NUCLEOTIDE SEQUENCE</scope>
</reference>
<evidence type="ECO:0000259" key="8">
    <source>
        <dbReference type="PROSITE" id="PS50811"/>
    </source>
</evidence>
<feature type="region of interest" description="Disordered" evidence="7">
    <location>
        <begin position="1"/>
        <end position="60"/>
    </location>
</feature>
<evidence type="ECO:0000256" key="6">
    <source>
        <dbReference type="ARBA" id="ARBA00023242"/>
    </source>
</evidence>
<keyword evidence="3" id="KW-0805">Transcription regulation</keyword>
<keyword evidence="5" id="KW-0804">Transcription</keyword>
<dbReference type="GO" id="GO:0043565">
    <property type="term" value="F:sequence-specific DNA binding"/>
    <property type="evidence" value="ECO:0007669"/>
    <property type="project" value="InterPro"/>
</dbReference>
<feature type="region of interest" description="Disordered" evidence="7">
    <location>
        <begin position="192"/>
        <end position="220"/>
    </location>
</feature>
<dbReference type="GO" id="GO:0005634">
    <property type="term" value="C:nucleus"/>
    <property type="evidence" value="ECO:0007669"/>
    <property type="project" value="UniProtKB-SubCell"/>
</dbReference>
<organism evidence="9 10">
    <name type="scientific">Spirodela intermedia</name>
    <name type="common">Intermediate duckweed</name>
    <dbReference type="NCBI Taxonomy" id="51605"/>
    <lineage>
        <taxon>Eukaryota</taxon>
        <taxon>Viridiplantae</taxon>
        <taxon>Streptophyta</taxon>
        <taxon>Embryophyta</taxon>
        <taxon>Tracheophyta</taxon>
        <taxon>Spermatophyta</taxon>
        <taxon>Magnoliopsida</taxon>
        <taxon>Liliopsida</taxon>
        <taxon>Araceae</taxon>
        <taxon>Lemnoideae</taxon>
        <taxon>Spirodela</taxon>
    </lineage>
</organism>
<feature type="region of interest" description="Disordered" evidence="7">
    <location>
        <begin position="280"/>
        <end position="454"/>
    </location>
</feature>
<comment type="subcellular location">
    <subcellularLocation>
        <location evidence="1">Nucleus</location>
    </subcellularLocation>
</comment>
<proteinExistence type="predicted"/>
<feature type="compositionally biased region" description="Low complexity" evidence="7">
    <location>
        <begin position="43"/>
        <end position="58"/>
    </location>
</feature>